<dbReference type="OrthoDB" id="7376024at2"/>
<proteinExistence type="predicted"/>
<reference evidence="1 2" key="1">
    <citation type="submission" date="2017-05" db="EMBL/GenBank/DDBJ databases">
        <title>Genomic insights into alkan degradation activity of Oleiphilus messinensis.</title>
        <authorList>
            <person name="Kozyavkin S.A."/>
            <person name="Slesarev A.I."/>
            <person name="Golyshin P.N."/>
            <person name="Korzhenkov A."/>
            <person name="Golyshina O.N."/>
            <person name="Toshchakov S.V."/>
        </authorList>
    </citation>
    <scope>NUCLEOTIDE SEQUENCE [LARGE SCALE GENOMIC DNA]</scope>
    <source>
        <strain evidence="1 2">ME102</strain>
    </source>
</reference>
<protein>
    <recommendedName>
        <fullName evidence="3">Antibiotic biosynthesis monooxygenase</fullName>
    </recommendedName>
</protein>
<dbReference type="InterPro" id="IPR011008">
    <property type="entry name" value="Dimeric_a/b-barrel"/>
</dbReference>
<evidence type="ECO:0000313" key="2">
    <source>
        <dbReference type="Proteomes" id="UP000196027"/>
    </source>
</evidence>
<dbReference type="SUPFAM" id="SSF54909">
    <property type="entry name" value="Dimeric alpha+beta barrel"/>
    <property type="match status" value="1"/>
</dbReference>
<name>A0A1Y0I9T5_9GAMM</name>
<dbReference type="Gene3D" id="3.30.70.100">
    <property type="match status" value="1"/>
</dbReference>
<dbReference type="Proteomes" id="UP000196027">
    <property type="component" value="Chromosome"/>
</dbReference>
<dbReference type="RefSeq" id="WP_087462197.1">
    <property type="nucleotide sequence ID" value="NZ_CP021425.1"/>
</dbReference>
<evidence type="ECO:0008006" key="3">
    <source>
        <dbReference type="Google" id="ProtNLM"/>
    </source>
</evidence>
<sequence>MSVRVTLNCPLKPGSVTLLWDFLENNLPNVRGFKGNLNVSVLFSEDNSEMLLDEQWLTRESHLAYLQHIDENGVLNQLAEFLSAPPEIKYFIQADL</sequence>
<dbReference type="EMBL" id="CP021425">
    <property type="protein sequence ID" value="ARU57287.1"/>
    <property type="molecule type" value="Genomic_DNA"/>
</dbReference>
<evidence type="ECO:0000313" key="1">
    <source>
        <dbReference type="EMBL" id="ARU57287.1"/>
    </source>
</evidence>
<accession>A0A1Y0I9T5</accession>
<dbReference type="AlphaFoldDB" id="A0A1Y0I9T5"/>
<keyword evidence="2" id="KW-1185">Reference proteome</keyword>
<organism evidence="1 2">
    <name type="scientific">Oleiphilus messinensis</name>
    <dbReference type="NCBI Taxonomy" id="141451"/>
    <lineage>
        <taxon>Bacteria</taxon>
        <taxon>Pseudomonadati</taxon>
        <taxon>Pseudomonadota</taxon>
        <taxon>Gammaproteobacteria</taxon>
        <taxon>Oceanospirillales</taxon>
        <taxon>Oleiphilaceae</taxon>
        <taxon>Oleiphilus</taxon>
    </lineage>
</organism>
<gene>
    <name evidence="1" type="ORF">OLMES_3246</name>
</gene>
<dbReference type="KEGG" id="ome:OLMES_3246"/>